<dbReference type="EMBL" id="HBGD01007484">
    <property type="protein sequence ID" value="CAD9082999.1"/>
    <property type="molecule type" value="Transcribed_RNA"/>
</dbReference>
<reference evidence="3" key="1">
    <citation type="submission" date="2021-01" db="EMBL/GenBank/DDBJ databases">
        <authorList>
            <person name="Corre E."/>
            <person name="Pelletier E."/>
            <person name="Niang G."/>
            <person name="Scheremetjew M."/>
            <person name="Finn R."/>
            <person name="Kale V."/>
            <person name="Holt S."/>
            <person name="Cochrane G."/>
            <person name="Meng A."/>
            <person name="Brown T."/>
            <person name="Cohen L."/>
        </authorList>
    </citation>
    <scope>NUCLEOTIDE SEQUENCE</scope>
    <source>
        <strain evidence="3">WS</strain>
    </source>
</reference>
<name>A0A7S1PHS3_9EUKA</name>
<accession>A0A7S1PHS3</accession>
<feature type="region of interest" description="Disordered" evidence="1">
    <location>
        <begin position="80"/>
        <end position="184"/>
    </location>
</feature>
<feature type="compositionally biased region" description="Basic residues" evidence="1">
    <location>
        <begin position="97"/>
        <end position="109"/>
    </location>
</feature>
<feature type="compositionally biased region" description="Polar residues" evidence="1">
    <location>
        <begin position="339"/>
        <end position="361"/>
    </location>
</feature>
<evidence type="ECO:0000256" key="1">
    <source>
        <dbReference type="SAM" id="MobiDB-lite"/>
    </source>
</evidence>
<protein>
    <submittedName>
        <fullName evidence="3">Uncharacterized protein</fullName>
    </submittedName>
</protein>
<evidence type="ECO:0000313" key="3">
    <source>
        <dbReference type="EMBL" id="CAD9082999.1"/>
    </source>
</evidence>
<feature type="region of interest" description="Disordered" evidence="1">
    <location>
        <begin position="339"/>
        <end position="400"/>
    </location>
</feature>
<feature type="compositionally biased region" description="Low complexity" evidence="1">
    <location>
        <begin position="133"/>
        <end position="142"/>
    </location>
</feature>
<feature type="chain" id="PRO_5030506015" evidence="2">
    <location>
        <begin position="25"/>
        <end position="400"/>
    </location>
</feature>
<proteinExistence type="predicted"/>
<organism evidence="3">
    <name type="scientific">Percolomonas cosmopolitus</name>
    <dbReference type="NCBI Taxonomy" id="63605"/>
    <lineage>
        <taxon>Eukaryota</taxon>
        <taxon>Discoba</taxon>
        <taxon>Heterolobosea</taxon>
        <taxon>Tetramitia</taxon>
        <taxon>Eutetramitia</taxon>
        <taxon>Percolomonadidae</taxon>
        <taxon>Percolomonas</taxon>
    </lineage>
</organism>
<dbReference type="AlphaFoldDB" id="A0A7S1PHS3"/>
<sequence length="400" mass="43767">MLILWFVGILSLLVILYLVSFLNATDSNRTEKKQELLKKLDTPKEKNRKRRKQVNKVVLPERKSVVNTIGDIDPFEEAAPAANNSVKKEAEKPATKTSKKQSKKQKKAAKAAAAAAQKKQEEKTSNKKKGKKAAAPAVSYAEVAEKAAVKEEAKKKKANKKNAKANNSSKKEEEKLVGNLHSNDVMTTIAPTETLSKDDNQGFITVTDKKHKAAVASKQNNVTTDGWNIVGAPAENSKPTTSTTPAATSNKRRNNKPFKSGLPQKSSNLNYKPYANEADFWSSEPAPLAAESSTENTGATADETAEDTQQMPNIDLLRNTLPSKQSAVVIKMYSGIQTPQGQAWNQVDAPSQNGSLDSQEFPTFDEASSMPAPKKKRTQQHQEPTQDLEIESPEVEPLES</sequence>
<feature type="compositionally biased region" description="Low complexity" evidence="1">
    <location>
        <begin position="285"/>
        <end position="302"/>
    </location>
</feature>
<gene>
    <name evidence="3" type="ORF">PCOS0759_LOCUS6241</name>
</gene>
<feature type="compositionally biased region" description="Acidic residues" evidence="1">
    <location>
        <begin position="386"/>
        <end position="400"/>
    </location>
</feature>
<feature type="region of interest" description="Disordered" evidence="1">
    <location>
        <begin position="224"/>
        <end position="270"/>
    </location>
</feature>
<feature type="compositionally biased region" description="Basic and acidic residues" evidence="1">
    <location>
        <begin position="36"/>
        <end position="45"/>
    </location>
</feature>
<feature type="signal peptide" evidence="2">
    <location>
        <begin position="1"/>
        <end position="24"/>
    </location>
</feature>
<feature type="compositionally biased region" description="Low complexity" evidence="1">
    <location>
        <begin position="236"/>
        <end position="249"/>
    </location>
</feature>
<keyword evidence="2" id="KW-0732">Signal</keyword>
<feature type="compositionally biased region" description="Basic and acidic residues" evidence="1">
    <location>
        <begin position="143"/>
        <end position="154"/>
    </location>
</feature>
<evidence type="ECO:0000256" key="2">
    <source>
        <dbReference type="SAM" id="SignalP"/>
    </source>
</evidence>
<feature type="region of interest" description="Disordered" evidence="1">
    <location>
        <begin position="36"/>
        <end position="56"/>
    </location>
</feature>
<feature type="region of interest" description="Disordered" evidence="1">
    <location>
        <begin position="285"/>
        <end position="312"/>
    </location>
</feature>